<dbReference type="GO" id="GO:0008340">
    <property type="term" value="P:determination of adult lifespan"/>
    <property type="evidence" value="ECO:0007669"/>
    <property type="project" value="UniProtKB-ARBA"/>
</dbReference>
<dbReference type="CDD" id="cd03015">
    <property type="entry name" value="PRX_Typ2cys"/>
    <property type="match status" value="1"/>
</dbReference>
<evidence type="ECO:0000256" key="6">
    <source>
        <dbReference type="ARBA" id="ARBA00023157"/>
    </source>
</evidence>
<evidence type="ECO:0000256" key="10">
    <source>
        <dbReference type="PIRSR" id="PIRSR000239-1"/>
    </source>
</evidence>
<accession>A0AAW1HSC7</accession>
<organism evidence="12 13">
    <name type="scientific">Popillia japonica</name>
    <name type="common">Japanese beetle</name>
    <dbReference type="NCBI Taxonomy" id="7064"/>
    <lineage>
        <taxon>Eukaryota</taxon>
        <taxon>Metazoa</taxon>
        <taxon>Ecdysozoa</taxon>
        <taxon>Arthropoda</taxon>
        <taxon>Hexapoda</taxon>
        <taxon>Insecta</taxon>
        <taxon>Pterygota</taxon>
        <taxon>Neoptera</taxon>
        <taxon>Endopterygota</taxon>
        <taxon>Coleoptera</taxon>
        <taxon>Polyphaga</taxon>
        <taxon>Scarabaeiformia</taxon>
        <taxon>Scarabaeidae</taxon>
        <taxon>Rutelinae</taxon>
        <taxon>Popillia</taxon>
    </lineage>
</organism>
<name>A0AAW1HSC7_POPJA</name>
<keyword evidence="5 9" id="KW-0560">Oxidoreductase</keyword>
<dbReference type="PROSITE" id="PS51352">
    <property type="entry name" value="THIOREDOXIN_2"/>
    <property type="match status" value="1"/>
</dbReference>
<dbReference type="Proteomes" id="UP001458880">
    <property type="component" value="Unassembled WGS sequence"/>
</dbReference>
<evidence type="ECO:0000256" key="9">
    <source>
        <dbReference type="PIRNR" id="PIRNR000239"/>
    </source>
</evidence>
<reference evidence="12 13" key="1">
    <citation type="journal article" date="2024" name="BMC Genomics">
        <title>De novo assembly and annotation of Popillia japonica's genome with initial clues to its potential as an invasive pest.</title>
        <authorList>
            <person name="Cucini C."/>
            <person name="Boschi S."/>
            <person name="Funari R."/>
            <person name="Cardaioli E."/>
            <person name="Iannotti N."/>
            <person name="Marturano G."/>
            <person name="Paoli F."/>
            <person name="Bruttini M."/>
            <person name="Carapelli A."/>
            <person name="Frati F."/>
            <person name="Nardi F."/>
        </authorList>
    </citation>
    <scope>NUCLEOTIDE SEQUENCE [LARGE SCALE GENOMIC DNA]</scope>
    <source>
        <strain evidence="12">DMR45628</strain>
    </source>
</reference>
<dbReference type="InterPro" id="IPR013766">
    <property type="entry name" value="Thioredoxin_domain"/>
</dbReference>
<dbReference type="SUPFAM" id="SSF52833">
    <property type="entry name" value="Thioredoxin-like"/>
    <property type="match status" value="1"/>
</dbReference>
<protein>
    <recommendedName>
        <fullName evidence="2">thioredoxin-dependent peroxiredoxin</fullName>
        <ecNumber evidence="2">1.11.1.24</ecNumber>
    </recommendedName>
</protein>
<comment type="function">
    <text evidence="9">Thiol-specific peroxidase that catalyzes the reduction of hydrogen peroxide and organic hydroperoxides to water and alcohols, respectively.</text>
</comment>
<dbReference type="AlphaFoldDB" id="A0AAW1HSC7"/>
<keyword evidence="6" id="KW-1015">Disulfide bond</keyword>
<evidence type="ECO:0000259" key="11">
    <source>
        <dbReference type="PROSITE" id="PS51352"/>
    </source>
</evidence>
<dbReference type="EMBL" id="JASPKY010001081">
    <property type="protein sequence ID" value="KAK9679139.1"/>
    <property type="molecule type" value="Genomic_DNA"/>
</dbReference>
<keyword evidence="4 9" id="KW-0049">Antioxidant</keyword>
<dbReference type="GO" id="GO:0008379">
    <property type="term" value="F:thioredoxin peroxidase activity"/>
    <property type="evidence" value="ECO:0007669"/>
    <property type="project" value="TreeGrafter"/>
</dbReference>
<dbReference type="PANTHER" id="PTHR10681">
    <property type="entry name" value="THIOREDOXIN PEROXIDASE"/>
    <property type="match status" value="1"/>
</dbReference>
<dbReference type="FunFam" id="3.40.30.10:FF:000003">
    <property type="entry name" value="Peroxiredoxin 1"/>
    <property type="match status" value="1"/>
</dbReference>
<dbReference type="GO" id="GO:0045454">
    <property type="term" value="P:cell redox homeostasis"/>
    <property type="evidence" value="ECO:0007669"/>
    <property type="project" value="TreeGrafter"/>
</dbReference>
<evidence type="ECO:0000313" key="12">
    <source>
        <dbReference type="EMBL" id="KAK9679139.1"/>
    </source>
</evidence>
<comment type="similarity">
    <text evidence="1">Belongs to the peroxiredoxin family. AhpC/Prx1 subfamily.</text>
</comment>
<keyword evidence="7 9" id="KW-0676">Redox-active center</keyword>
<dbReference type="GO" id="GO:0005829">
    <property type="term" value="C:cytosol"/>
    <property type="evidence" value="ECO:0007669"/>
    <property type="project" value="TreeGrafter"/>
</dbReference>
<keyword evidence="3 9" id="KW-0575">Peroxidase</keyword>
<dbReference type="Gene3D" id="3.40.30.10">
    <property type="entry name" value="Glutaredoxin"/>
    <property type="match status" value="1"/>
</dbReference>
<evidence type="ECO:0000256" key="3">
    <source>
        <dbReference type="ARBA" id="ARBA00022559"/>
    </source>
</evidence>
<dbReference type="InterPro" id="IPR019479">
    <property type="entry name" value="Peroxiredoxin_C"/>
</dbReference>
<dbReference type="InterPro" id="IPR024706">
    <property type="entry name" value="Peroxiredoxin_AhpC-typ"/>
</dbReference>
<evidence type="ECO:0000256" key="5">
    <source>
        <dbReference type="ARBA" id="ARBA00023002"/>
    </source>
</evidence>
<dbReference type="InterPro" id="IPR000866">
    <property type="entry name" value="AhpC/TSA"/>
</dbReference>
<feature type="active site" description="Cysteine sulfenic acid (-SOH) intermediate; for peroxidase activity" evidence="10">
    <location>
        <position position="47"/>
    </location>
</feature>
<feature type="domain" description="Thioredoxin" evidence="11">
    <location>
        <begin position="2"/>
        <end position="160"/>
    </location>
</feature>
<dbReference type="EC" id="1.11.1.24" evidence="2"/>
<dbReference type="InterPro" id="IPR050217">
    <property type="entry name" value="Peroxiredoxin"/>
</dbReference>
<sequence>MLKPQSPAPQFAGTAVLDGYFKKISLDDYKGRYLILLFYPLDFTFVCPTEITSFSDHLGEFRKINTEVLACSTDSEYTHLAWTSTPRNKGGLADVKIPLLSDKSMKIARSYGVLDENTGVSFRGVFIIDAKGILRHLSVNDFPVGRSVGEVLRLVKAFQYTDEFGEVCPANWKPGGKTMKPDPVKSQEYFSHIEG</sequence>
<dbReference type="InterPro" id="IPR036249">
    <property type="entry name" value="Thioredoxin-like_sf"/>
</dbReference>
<dbReference type="GO" id="GO:0042744">
    <property type="term" value="P:hydrogen peroxide catabolic process"/>
    <property type="evidence" value="ECO:0007669"/>
    <property type="project" value="TreeGrafter"/>
</dbReference>
<dbReference type="PIRSF" id="PIRSF000239">
    <property type="entry name" value="AHPC"/>
    <property type="match status" value="1"/>
</dbReference>
<evidence type="ECO:0000313" key="13">
    <source>
        <dbReference type="Proteomes" id="UP001458880"/>
    </source>
</evidence>
<evidence type="ECO:0000256" key="7">
    <source>
        <dbReference type="ARBA" id="ARBA00023284"/>
    </source>
</evidence>
<dbReference type="Pfam" id="PF00578">
    <property type="entry name" value="AhpC-TSA"/>
    <property type="match status" value="1"/>
</dbReference>
<dbReference type="Pfam" id="PF10417">
    <property type="entry name" value="1-cysPrx_C"/>
    <property type="match status" value="1"/>
</dbReference>
<evidence type="ECO:0000256" key="4">
    <source>
        <dbReference type="ARBA" id="ARBA00022862"/>
    </source>
</evidence>
<evidence type="ECO:0000256" key="8">
    <source>
        <dbReference type="ARBA" id="ARBA00049091"/>
    </source>
</evidence>
<proteinExistence type="inferred from homology"/>
<comment type="catalytic activity">
    <reaction evidence="8">
        <text>a hydroperoxide + [thioredoxin]-dithiol = an alcohol + [thioredoxin]-disulfide + H2O</text>
        <dbReference type="Rhea" id="RHEA:62620"/>
        <dbReference type="Rhea" id="RHEA-COMP:10698"/>
        <dbReference type="Rhea" id="RHEA-COMP:10700"/>
        <dbReference type="ChEBI" id="CHEBI:15377"/>
        <dbReference type="ChEBI" id="CHEBI:29950"/>
        <dbReference type="ChEBI" id="CHEBI:30879"/>
        <dbReference type="ChEBI" id="CHEBI:35924"/>
        <dbReference type="ChEBI" id="CHEBI:50058"/>
        <dbReference type="EC" id="1.11.1.24"/>
    </reaction>
</comment>
<evidence type="ECO:0000256" key="2">
    <source>
        <dbReference type="ARBA" id="ARBA00013017"/>
    </source>
</evidence>
<keyword evidence="13" id="KW-1185">Reference proteome</keyword>
<gene>
    <name evidence="12" type="ORF">QE152_g40245</name>
</gene>
<dbReference type="PANTHER" id="PTHR10681:SF163">
    <property type="entry name" value="AT16346P-RELATED"/>
    <property type="match status" value="1"/>
</dbReference>
<comment type="caution">
    <text evidence="12">The sequence shown here is derived from an EMBL/GenBank/DDBJ whole genome shotgun (WGS) entry which is preliminary data.</text>
</comment>
<dbReference type="GO" id="GO:0019430">
    <property type="term" value="P:removal of superoxide radicals"/>
    <property type="evidence" value="ECO:0007669"/>
    <property type="project" value="TreeGrafter"/>
</dbReference>
<evidence type="ECO:0000256" key="1">
    <source>
        <dbReference type="ARBA" id="ARBA00009796"/>
    </source>
</evidence>